<reference evidence="1" key="1">
    <citation type="journal article" date="2020" name="mSystems">
        <title>Genome- and Community-Level Interaction Insights into Carbon Utilization and Element Cycling Functions of Hydrothermarchaeota in Hydrothermal Sediment.</title>
        <authorList>
            <person name="Zhou Z."/>
            <person name="Liu Y."/>
            <person name="Xu W."/>
            <person name="Pan J."/>
            <person name="Luo Z.H."/>
            <person name="Li M."/>
        </authorList>
    </citation>
    <scope>NUCLEOTIDE SEQUENCE [LARGE SCALE GENOMIC DNA]</scope>
    <source>
        <strain evidence="1">SpSt-27</strain>
    </source>
</reference>
<protein>
    <submittedName>
        <fullName evidence="1">Uncharacterized protein</fullName>
    </submittedName>
</protein>
<name>A0A7J2TAH9_9CREN</name>
<proteinExistence type="predicted"/>
<accession>A0A7J2TAH9</accession>
<dbReference type="EMBL" id="DSLL01000046">
    <property type="protein sequence ID" value="HEH31486.1"/>
    <property type="molecule type" value="Genomic_DNA"/>
</dbReference>
<evidence type="ECO:0000313" key="1">
    <source>
        <dbReference type="EMBL" id="HEH31486.1"/>
    </source>
</evidence>
<gene>
    <name evidence="1" type="ORF">ENP99_05210</name>
</gene>
<comment type="caution">
    <text evidence="1">The sequence shown here is derived from an EMBL/GenBank/DDBJ whole genome shotgun (WGS) entry which is preliminary data.</text>
</comment>
<organism evidence="1">
    <name type="scientific">Ignisphaera aggregans</name>
    <dbReference type="NCBI Taxonomy" id="334771"/>
    <lineage>
        <taxon>Archaea</taxon>
        <taxon>Thermoproteota</taxon>
        <taxon>Thermoprotei</taxon>
        <taxon>Desulfurococcales</taxon>
        <taxon>Desulfurococcaceae</taxon>
        <taxon>Ignisphaera</taxon>
    </lineage>
</organism>
<sequence length="71" mass="8268">MIPGTSNRTRSGALKIWLFGYTRDKKLRKRRRNCWKNYIELRLTRLLNTIATRCQVSAVASPASNLEKTSR</sequence>
<dbReference type="AlphaFoldDB" id="A0A7J2TAH9"/>